<dbReference type="PANTHER" id="PTHR43617">
    <property type="entry name" value="L-AMINO ACID N-ACETYLTRANSFERASE"/>
    <property type="match status" value="1"/>
</dbReference>
<dbReference type="PANTHER" id="PTHR43617:SF2">
    <property type="entry name" value="UPF0039 PROTEIN SLL0451"/>
    <property type="match status" value="1"/>
</dbReference>
<dbReference type="Gene3D" id="3.40.630.30">
    <property type="match status" value="1"/>
</dbReference>
<sequence length="165" mass="19280">MNITIKPMQTPEEIEAKSVVHWQTWREAYDAILPTDFQEGMTLDRCRFYSQIYPDNTLIALDGSKVIGFLSYGDFRDSKMQAGEIFALYVLKEYYGQGVGQRLMEAAFLLLADYQDILLWVLEDNKRAIAFYQKMGFCFDGQEKTIELGKLVREKRMVYRKRDVA</sequence>
<accession>A0ABS5AYA6</accession>
<dbReference type="EMBL" id="QFAY01000020">
    <property type="protein sequence ID" value="MBP2621569.1"/>
    <property type="molecule type" value="Genomic_DNA"/>
</dbReference>
<gene>
    <name evidence="2" type="ORF">DHL47_09630</name>
</gene>
<protein>
    <submittedName>
        <fullName evidence="2">GNAT family N-acetyltransferase</fullName>
    </submittedName>
</protein>
<dbReference type="InterPro" id="IPR050276">
    <property type="entry name" value="MshD_Acetyltransferase"/>
</dbReference>
<dbReference type="RefSeq" id="WP_209551675.1">
    <property type="nucleotide sequence ID" value="NZ_QFAY01000020.1"/>
</dbReference>
<comment type="caution">
    <text evidence="2">The sequence shown here is derived from an EMBL/GenBank/DDBJ whole genome shotgun (WGS) entry which is preliminary data.</text>
</comment>
<organism evidence="2 3">
    <name type="scientific">Streptococcus panodentis</name>
    <dbReference type="NCBI Taxonomy" id="1581472"/>
    <lineage>
        <taxon>Bacteria</taxon>
        <taxon>Bacillati</taxon>
        <taxon>Bacillota</taxon>
        <taxon>Bacilli</taxon>
        <taxon>Lactobacillales</taxon>
        <taxon>Streptococcaceae</taxon>
        <taxon>Streptococcus</taxon>
    </lineage>
</organism>
<feature type="domain" description="N-acetyltransferase" evidence="1">
    <location>
        <begin position="3"/>
        <end position="158"/>
    </location>
</feature>
<dbReference type="CDD" id="cd04301">
    <property type="entry name" value="NAT_SF"/>
    <property type="match status" value="1"/>
</dbReference>
<reference evidence="2 3" key="1">
    <citation type="submission" date="2018-05" db="EMBL/GenBank/DDBJ databases">
        <title>Draft genome sequence of Streptococcus panodentis CCUG 70867T.</title>
        <authorList>
            <person name="Salva-Serra F."/>
            <person name="Mendez V."/>
            <person name="Jaen-Luchoro D."/>
            <person name="Gonzales-Siles L."/>
            <person name="Karlsson R."/>
            <person name="Engstrom-Jakobsson H."/>
            <person name="Busquets A."/>
            <person name="Gomila M."/>
            <person name="Pineiro-Iglesias B."/>
            <person name="Bennasar-Figueras A."/>
            <person name="Seeger M."/>
            <person name="Moore E."/>
        </authorList>
    </citation>
    <scope>NUCLEOTIDE SEQUENCE [LARGE SCALE GENOMIC DNA]</scope>
    <source>
        <strain evidence="2 3">CCUG 70867</strain>
    </source>
</reference>
<keyword evidence="3" id="KW-1185">Reference proteome</keyword>
<evidence type="ECO:0000313" key="3">
    <source>
        <dbReference type="Proteomes" id="UP001519349"/>
    </source>
</evidence>
<dbReference type="InterPro" id="IPR000182">
    <property type="entry name" value="GNAT_dom"/>
</dbReference>
<dbReference type="InterPro" id="IPR016181">
    <property type="entry name" value="Acyl_CoA_acyltransferase"/>
</dbReference>
<evidence type="ECO:0000313" key="2">
    <source>
        <dbReference type="EMBL" id="MBP2621569.1"/>
    </source>
</evidence>
<name>A0ABS5AYA6_9STRE</name>
<proteinExistence type="predicted"/>
<dbReference type="SUPFAM" id="SSF55729">
    <property type="entry name" value="Acyl-CoA N-acyltransferases (Nat)"/>
    <property type="match status" value="1"/>
</dbReference>
<evidence type="ECO:0000259" key="1">
    <source>
        <dbReference type="PROSITE" id="PS51186"/>
    </source>
</evidence>
<dbReference type="PROSITE" id="PS51186">
    <property type="entry name" value="GNAT"/>
    <property type="match status" value="1"/>
</dbReference>
<dbReference type="Proteomes" id="UP001519349">
    <property type="component" value="Unassembled WGS sequence"/>
</dbReference>
<dbReference type="Pfam" id="PF00583">
    <property type="entry name" value="Acetyltransf_1"/>
    <property type="match status" value="1"/>
</dbReference>